<evidence type="ECO:0000313" key="1">
    <source>
        <dbReference type="EMBL" id="SDA53442.1"/>
    </source>
</evidence>
<name>A0A1G5W635_9HYPH</name>
<sequence length="85" mass="9608">MSHALNSAPARPAWLTATLDWLRQARVAVNLPHQNVEDLSDRQLRDVGARRKDIARATDREMGRLGLLDIGWQRPKGISSRAVRQ</sequence>
<dbReference type="AlphaFoldDB" id="A0A1G5W635"/>
<dbReference type="Proteomes" id="UP000198588">
    <property type="component" value="Unassembled WGS sequence"/>
</dbReference>
<gene>
    <name evidence="1" type="ORF">SAMN02927914_01180</name>
</gene>
<accession>A0A1G5W635</accession>
<reference evidence="1 2" key="1">
    <citation type="submission" date="2016-10" db="EMBL/GenBank/DDBJ databases">
        <authorList>
            <person name="de Groot N.N."/>
        </authorList>
    </citation>
    <scope>NUCLEOTIDE SEQUENCE [LARGE SCALE GENOMIC DNA]</scope>
    <source>
        <strain evidence="1 2">CGMCC 1.12097</strain>
    </source>
</reference>
<dbReference type="RefSeq" id="WP_091576054.1">
    <property type="nucleotide sequence ID" value="NZ_FMXM01000003.1"/>
</dbReference>
<evidence type="ECO:0008006" key="3">
    <source>
        <dbReference type="Google" id="ProtNLM"/>
    </source>
</evidence>
<dbReference type="EMBL" id="FMXM01000003">
    <property type="protein sequence ID" value="SDA53442.1"/>
    <property type="molecule type" value="Genomic_DNA"/>
</dbReference>
<organism evidence="1 2">
    <name type="scientific">Mesorhizobium qingshengii</name>
    <dbReference type="NCBI Taxonomy" id="1165689"/>
    <lineage>
        <taxon>Bacteria</taxon>
        <taxon>Pseudomonadati</taxon>
        <taxon>Pseudomonadota</taxon>
        <taxon>Alphaproteobacteria</taxon>
        <taxon>Hyphomicrobiales</taxon>
        <taxon>Phyllobacteriaceae</taxon>
        <taxon>Mesorhizobium</taxon>
    </lineage>
</organism>
<dbReference type="OrthoDB" id="8115548at2"/>
<evidence type="ECO:0000313" key="2">
    <source>
        <dbReference type="Proteomes" id="UP000198588"/>
    </source>
</evidence>
<proteinExistence type="predicted"/>
<protein>
    <recommendedName>
        <fullName evidence="3">DUF1127 domain-containing protein</fullName>
    </recommendedName>
</protein>